<protein>
    <submittedName>
        <fullName evidence="3">Uncharacterized protein</fullName>
    </submittedName>
</protein>
<feature type="transmembrane region" description="Helical" evidence="2">
    <location>
        <begin position="166"/>
        <end position="189"/>
    </location>
</feature>
<dbReference type="EMBL" id="FZNY01000014">
    <property type="protein sequence ID" value="SNS40270.1"/>
    <property type="molecule type" value="Genomic_DNA"/>
</dbReference>
<gene>
    <name evidence="3" type="ORF">SAMN06265376_11431</name>
</gene>
<evidence type="ECO:0000313" key="3">
    <source>
        <dbReference type="EMBL" id="SNS40270.1"/>
    </source>
</evidence>
<proteinExistence type="predicted"/>
<organism evidence="3 4">
    <name type="scientific">Dokdonia pacifica</name>
    <dbReference type="NCBI Taxonomy" id="1627892"/>
    <lineage>
        <taxon>Bacteria</taxon>
        <taxon>Pseudomonadati</taxon>
        <taxon>Bacteroidota</taxon>
        <taxon>Flavobacteriia</taxon>
        <taxon>Flavobacteriales</taxon>
        <taxon>Flavobacteriaceae</taxon>
        <taxon>Dokdonia</taxon>
    </lineage>
</organism>
<evidence type="ECO:0000313" key="4">
    <source>
        <dbReference type="Proteomes" id="UP000198379"/>
    </source>
</evidence>
<sequence length="366" mass="42452">MKEQVKNQKPDGKVTIFRYQQKELEAELLKEHTIIMEEVSLNLAKDLATLNKPEADKTEDHYSDPIFSAYRKMGIYAKKELQVDIESHSILSDKEESKHKLEELHKDLSAKENNLRLTNRQLEKEDNTLLKKDKRYQKTKWFLRFIILVDTFLSAAALQAMEYSLIASYIVGSAIGMSIFLIAEYLPQIINKGSTMMQKRLIALGSFTVLAILFYVLGIFRTFSVTGDDIANSEGIKPIYFMCLNLFFVIVSTLAVYFNKLTKAERQQLDEWKLKKEASEKLTKEVEDLKSRIQKIRTDQAEAELTRKQLLIYAQDVQELIQSYFEQSLKTFYSTNLIHRSDGKTPLCFSNPIPQLPVFYKDLKLK</sequence>
<dbReference type="OrthoDB" id="9828769at2"/>
<dbReference type="AlphaFoldDB" id="A0A239E6A0"/>
<keyword evidence="4" id="KW-1185">Reference proteome</keyword>
<keyword evidence="2" id="KW-1133">Transmembrane helix</keyword>
<accession>A0A239E6A0</accession>
<reference evidence="3 4" key="1">
    <citation type="submission" date="2017-06" db="EMBL/GenBank/DDBJ databases">
        <authorList>
            <person name="Kim H.J."/>
            <person name="Triplett B.A."/>
        </authorList>
    </citation>
    <scope>NUCLEOTIDE SEQUENCE [LARGE SCALE GENOMIC DNA]</scope>
    <source>
        <strain evidence="3 4">DSM 25597</strain>
    </source>
</reference>
<feature type="transmembrane region" description="Helical" evidence="2">
    <location>
        <begin position="141"/>
        <end position="160"/>
    </location>
</feature>
<keyword evidence="2" id="KW-0472">Membrane</keyword>
<evidence type="ECO:0000256" key="2">
    <source>
        <dbReference type="SAM" id="Phobius"/>
    </source>
</evidence>
<keyword evidence="1" id="KW-0175">Coiled coil</keyword>
<name>A0A239E6A0_9FLAO</name>
<dbReference type="RefSeq" id="WP_089374066.1">
    <property type="nucleotide sequence ID" value="NZ_BMEP01000004.1"/>
</dbReference>
<feature type="transmembrane region" description="Helical" evidence="2">
    <location>
        <begin position="201"/>
        <end position="219"/>
    </location>
</feature>
<keyword evidence="2" id="KW-0812">Transmembrane</keyword>
<evidence type="ECO:0000256" key="1">
    <source>
        <dbReference type="SAM" id="Coils"/>
    </source>
</evidence>
<feature type="coiled-coil region" evidence="1">
    <location>
        <begin position="91"/>
        <end position="128"/>
    </location>
</feature>
<feature type="coiled-coil region" evidence="1">
    <location>
        <begin position="279"/>
        <end position="306"/>
    </location>
</feature>
<feature type="transmembrane region" description="Helical" evidence="2">
    <location>
        <begin position="239"/>
        <end position="258"/>
    </location>
</feature>
<dbReference type="Proteomes" id="UP000198379">
    <property type="component" value="Unassembled WGS sequence"/>
</dbReference>